<dbReference type="Gene3D" id="1.10.10.10">
    <property type="entry name" value="Winged helix-like DNA-binding domain superfamily/Winged helix DNA-binding domain"/>
    <property type="match status" value="1"/>
</dbReference>
<dbReference type="Proteomes" id="UP001479933">
    <property type="component" value="Chromosome"/>
</dbReference>
<dbReference type="InterPro" id="IPR039422">
    <property type="entry name" value="MarR/SlyA-like"/>
</dbReference>
<sequence>MAGKTDSVSSDPDAMTSSTFGAEAVALTQARLGGLDPLSAQAGVLLSRVAISHVHVSEQSVHRSGIGSWSSFRVLWMVWLFGEVQARDLARLSGISRQATSTVLSTLESKGFVVRNRTSTTDRRLIAVTVTDEGARLVEESFLAQNRVDAAFFDVLSAQERRQFVGLLTRILHAADDAARDG</sequence>
<gene>
    <name evidence="2" type="ORF">RVF87_05745</name>
</gene>
<organism evidence="2 3">
    <name type="scientific">Gordonia hydrophobica</name>
    <dbReference type="NCBI Taxonomy" id="40516"/>
    <lineage>
        <taxon>Bacteria</taxon>
        <taxon>Bacillati</taxon>
        <taxon>Actinomycetota</taxon>
        <taxon>Actinomycetes</taxon>
        <taxon>Mycobacteriales</taxon>
        <taxon>Gordoniaceae</taxon>
        <taxon>Gordonia</taxon>
    </lineage>
</organism>
<dbReference type="InterPro" id="IPR036390">
    <property type="entry name" value="WH_DNA-bd_sf"/>
</dbReference>
<reference evidence="2 3" key="1">
    <citation type="journal article" date="2023" name="Virus Evol.">
        <title>Computational host range prediction-The good, the bad, and the ugly.</title>
        <authorList>
            <person name="Howell A.A."/>
            <person name="Versoza C.J."/>
            <person name="Pfeifer S.P."/>
        </authorList>
    </citation>
    <scope>NUCLEOTIDE SEQUENCE [LARGE SCALE GENOMIC DNA]</scope>
    <source>
        <strain evidence="2 3">1610/1b</strain>
    </source>
</reference>
<dbReference type="PANTHER" id="PTHR33164:SF89">
    <property type="entry name" value="MARR FAMILY REGULATORY PROTEIN"/>
    <property type="match status" value="1"/>
</dbReference>
<dbReference type="InterPro" id="IPR000835">
    <property type="entry name" value="HTH_MarR-typ"/>
</dbReference>
<dbReference type="SMART" id="SM00347">
    <property type="entry name" value="HTH_MARR"/>
    <property type="match status" value="1"/>
</dbReference>
<evidence type="ECO:0000313" key="3">
    <source>
        <dbReference type="Proteomes" id="UP001479933"/>
    </source>
</evidence>
<evidence type="ECO:0000259" key="1">
    <source>
        <dbReference type="PROSITE" id="PS50995"/>
    </source>
</evidence>
<evidence type="ECO:0000313" key="2">
    <source>
        <dbReference type="EMBL" id="WYY08574.1"/>
    </source>
</evidence>
<dbReference type="EMBL" id="CP136137">
    <property type="protein sequence ID" value="WYY08574.1"/>
    <property type="molecule type" value="Genomic_DNA"/>
</dbReference>
<protein>
    <submittedName>
        <fullName evidence="2">MarR family transcriptional regulator</fullName>
    </submittedName>
</protein>
<name>A0ABZ2U6P5_9ACTN</name>
<dbReference type="PANTHER" id="PTHR33164">
    <property type="entry name" value="TRANSCRIPTIONAL REGULATOR, MARR FAMILY"/>
    <property type="match status" value="1"/>
</dbReference>
<dbReference type="RefSeq" id="WP_066171545.1">
    <property type="nucleotide sequence ID" value="NZ_CP136137.1"/>
</dbReference>
<dbReference type="PROSITE" id="PS50995">
    <property type="entry name" value="HTH_MARR_2"/>
    <property type="match status" value="1"/>
</dbReference>
<dbReference type="InterPro" id="IPR036388">
    <property type="entry name" value="WH-like_DNA-bd_sf"/>
</dbReference>
<dbReference type="Pfam" id="PF01047">
    <property type="entry name" value="MarR"/>
    <property type="match status" value="1"/>
</dbReference>
<proteinExistence type="predicted"/>
<dbReference type="SUPFAM" id="SSF46785">
    <property type="entry name" value="Winged helix' DNA-binding domain"/>
    <property type="match status" value="1"/>
</dbReference>
<keyword evidence="3" id="KW-1185">Reference proteome</keyword>
<feature type="domain" description="HTH marR-type" evidence="1">
    <location>
        <begin position="39"/>
        <end position="173"/>
    </location>
</feature>
<accession>A0ABZ2U6P5</accession>